<protein>
    <recommendedName>
        <fullName evidence="1">Abortive infection protein-like C-terminal domain-containing protein</fullName>
    </recommendedName>
</protein>
<accession>A0A1X1W426</accession>
<dbReference type="RefSeq" id="WP_069432808.1">
    <property type="nucleotide sequence ID" value="NZ_JACKSU010000105.1"/>
</dbReference>
<evidence type="ECO:0000313" key="2">
    <source>
        <dbReference type="EMBL" id="ORV81232.1"/>
    </source>
</evidence>
<reference evidence="2 3" key="1">
    <citation type="submission" date="2016-01" db="EMBL/GenBank/DDBJ databases">
        <title>The new phylogeny of the genus Mycobacterium.</title>
        <authorList>
            <person name="Tarcisio F."/>
            <person name="Conor M."/>
            <person name="Antonella G."/>
            <person name="Elisabetta G."/>
            <person name="Giulia F.S."/>
            <person name="Sara T."/>
            <person name="Anna F."/>
            <person name="Clotilde B."/>
            <person name="Roberto B."/>
            <person name="Veronica D.S."/>
            <person name="Fabio R."/>
            <person name="Monica P."/>
            <person name="Olivier J."/>
            <person name="Enrico T."/>
            <person name="Nicola S."/>
        </authorList>
    </citation>
    <scope>NUCLEOTIDE SEQUENCE [LARGE SCALE GENOMIC DNA]</scope>
    <source>
        <strain evidence="2 3">DSM 44160</strain>
    </source>
</reference>
<dbReference type="EMBL" id="LQOY01000122">
    <property type="protein sequence ID" value="ORV81232.1"/>
    <property type="molecule type" value="Genomic_DNA"/>
</dbReference>
<dbReference type="InterPro" id="IPR026001">
    <property type="entry name" value="Abi-like_C"/>
</dbReference>
<dbReference type="Proteomes" id="UP000193928">
    <property type="component" value="Unassembled WGS sequence"/>
</dbReference>
<sequence length="272" mass="29464">MTDLVGSTTRGIFRDLMTDSTVSAISTAFQDEGFAPDPDCRYEDSSVRRQTTQSYLDAVDWTDPRHVGRFLRVAERLFNGWEPQGLSQFHQSLRRDGYQVDEQTAQITPVGPQLSIESIARLADPSAIREGFERIRRAISDDPALAVGSAKELIESTAKIVLSERGQPFDDKSDLPKLARAAQLSLGLDPSNGSGPDGSEGVKRILGAVTTIANGLAELRNRGMGTGHGPATARVGLGVRHAQLAVNAALTWCQLMLDTLADPEAPWRKGHS</sequence>
<evidence type="ECO:0000313" key="3">
    <source>
        <dbReference type="Proteomes" id="UP000193928"/>
    </source>
</evidence>
<dbReference type="AlphaFoldDB" id="A0A1X1W426"/>
<evidence type="ECO:0000259" key="1">
    <source>
        <dbReference type="Pfam" id="PF14355"/>
    </source>
</evidence>
<gene>
    <name evidence="2" type="ORF">AWC08_29640</name>
</gene>
<proteinExistence type="predicted"/>
<dbReference type="Pfam" id="PF14355">
    <property type="entry name" value="Abi_C"/>
    <property type="match status" value="1"/>
</dbReference>
<keyword evidence="3" id="KW-1185">Reference proteome</keyword>
<organism evidence="2 3">
    <name type="scientific">Mycobacterium gordonae</name>
    <dbReference type="NCBI Taxonomy" id="1778"/>
    <lineage>
        <taxon>Bacteria</taxon>
        <taxon>Bacillati</taxon>
        <taxon>Actinomycetota</taxon>
        <taxon>Actinomycetes</taxon>
        <taxon>Mycobacteriales</taxon>
        <taxon>Mycobacteriaceae</taxon>
        <taxon>Mycobacterium</taxon>
    </lineage>
</organism>
<comment type="caution">
    <text evidence="2">The sequence shown here is derived from an EMBL/GenBank/DDBJ whole genome shotgun (WGS) entry which is preliminary data.</text>
</comment>
<feature type="domain" description="Abortive infection protein-like C-terminal" evidence="1">
    <location>
        <begin position="176"/>
        <end position="258"/>
    </location>
</feature>
<name>A0A1X1W426_MYCGO</name>